<dbReference type="InParanoid" id="A0A7M7NM13"/>
<dbReference type="OMA" id="PNACHVK"/>
<dbReference type="EnsemblMetazoa" id="XM_030982770">
    <property type="protein sequence ID" value="XP_030838630"/>
    <property type="gene ID" value="LOC592857"/>
</dbReference>
<keyword evidence="8" id="KW-0966">Cell projection</keyword>
<dbReference type="RefSeq" id="XP_030838630.1">
    <property type="nucleotide sequence ID" value="XM_030982770.1"/>
</dbReference>
<feature type="region of interest" description="Disordered" evidence="9">
    <location>
        <begin position="641"/>
        <end position="706"/>
    </location>
</feature>
<dbReference type="InterPro" id="IPR003409">
    <property type="entry name" value="MORN"/>
</dbReference>
<keyword evidence="5" id="KW-0282">Flagellum</keyword>
<dbReference type="SUPFAM" id="SSF82185">
    <property type="entry name" value="Histone H3 K4-specific methyltransferase SET7/9 N-terminal domain"/>
    <property type="match status" value="3"/>
</dbReference>
<sequence length="911" mass="102685">MASKKGSKKGSKKSVKDVEEATPPVEDKKEEATEENSDDKQQDASSPEEQEPVKVPTPPPEYDEPTLAELIVEHYEGEKVRGLYDNEGVAYFSGGHCYKGQFSQGLMHGKGTYEWADKVKYEGDFNLNEITGKGTYTWPDGSMYEGEVEKGRRHGHGTFRCMSSPSSYTGQWHQGLRHGTGIIRYDTDGLSFYEGDWVNNKRSGYGVRRYRSGNVYEGEWANNNRHGQGMMRWVDLNQSFNGQWDNGVQHGHGEHTWYLKRLPGSQYPLRNQYIGDFVYGKRHGYGVFLYANGAKYEGEWKHDKKSGRGVFTFKNGRIFDGIFVDDRMAEYPQFTMDGTNTPDMSGIRTRTPDPAGPAPDQHVGDLTARTDESRNTLGPSLTLDLQHLLDAFSAEEKEEELHQVLFVILRHMSALKKVYSYYSGLGHDASPDNTFIMTRLQFWRFLKDSRFHHLDATLAEMDRTLAADKTATDIHSPLDKLLMREFLNHIITLSYHLYKDHYQSGSGPVLAWCLSKAITENIVPFGCDVQGNFLYDEAHAVNALGYMDRCYAVYQDISKPSKYKPHDSVLKMREFLYTLNDYGLVNENLSARRILEILSCDDPAVYDSKDCNLELEMTFLDFFEAVIGCAMYYVTEEVIKDPSTPRPSTVISNHTHTSYSSTTHGSTSRTSHHNDDGDETASPRTSNYGSPPLRAMSSSEVVRKASDAKVEVQGSIAVTDSMLTEQPPEGSTVGVNIKTCKSDGGTEAGKGVSLVSLPAGENLSSDSQTHLLQSVLSLGAEEIQQQEPPVEEMEEEMDEETRRFNFWTHQINIFFLRKLFPAHEHMRDVESKRLIVRDEKRLACLQAEREREERQKKIQALQEAERQAEETRALALAAAASETGAGNETIDGSLSEERVERSKSNSSTKGK</sequence>
<feature type="compositionally biased region" description="Basic residues" evidence="9">
    <location>
        <begin position="1"/>
        <end position="13"/>
    </location>
</feature>
<feature type="compositionally biased region" description="Low complexity" evidence="9">
    <location>
        <begin position="873"/>
        <end position="886"/>
    </location>
</feature>
<evidence type="ECO:0000256" key="7">
    <source>
        <dbReference type="ARBA" id="ARBA00023212"/>
    </source>
</evidence>
<dbReference type="CTD" id="222967"/>
<dbReference type="Gene3D" id="2.20.110.10">
    <property type="entry name" value="Histone H3 K4-specific methyltransferase SET7/9 N-terminal domain"/>
    <property type="match status" value="4"/>
</dbReference>
<name>A0A7M7NM13_STRPU</name>
<keyword evidence="11" id="KW-1185">Reference proteome</keyword>
<evidence type="ECO:0008006" key="12">
    <source>
        <dbReference type="Google" id="ProtNLM"/>
    </source>
</evidence>
<dbReference type="FunCoup" id="A0A7M7NM13">
    <property type="interactions" value="352"/>
</dbReference>
<feature type="compositionally biased region" description="Basic and acidic residues" evidence="9">
    <location>
        <begin position="14"/>
        <end position="31"/>
    </location>
</feature>
<proteinExistence type="predicted"/>
<accession>A0A7M7NM13</accession>
<dbReference type="GO" id="GO:0005930">
    <property type="term" value="C:axoneme"/>
    <property type="evidence" value="ECO:0007669"/>
    <property type="project" value="UniProtKB-SubCell"/>
</dbReference>
<evidence type="ECO:0000313" key="11">
    <source>
        <dbReference type="Proteomes" id="UP000007110"/>
    </source>
</evidence>
<dbReference type="GO" id="GO:0031514">
    <property type="term" value="C:motile cilium"/>
    <property type="evidence" value="ECO:0007669"/>
    <property type="project" value="UniProtKB-SubCell"/>
</dbReference>
<feature type="region of interest" description="Disordered" evidence="9">
    <location>
        <begin position="1"/>
        <end position="64"/>
    </location>
</feature>
<evidence type="ECO:0000256" key="4">
    <source>
        <dbReference type="ARBA" id="ARBA00022737"/>
    </source>
</evidence>
<feature type="compositionally biased region" description="Low complexity" evidence="9">
    <location>
        <begin position="654"/>
        <end position="669"/>
    </location>
</feature>
<reference evidence="11" key="1">
    <citation type="submission" date="2015-02" db="EMBL/GenBank/DDBJ databases">
        <title>Genome sequencing for Strongylocentrotus purpuratus.</title>
        <authorList>
            <person name="Murali S."/>
            <person name="Liu Y."/>
            <person name="Vee V."/>
            <person name="English A."/>
            <person name="Wang M."/>
            <person name="Skinner E."/>
            <person name="Han Y."/>
            <person name="Muzny D.M."/>
            <person name="Worley K.C."/>
            <person name="Gibbs R.A."/>
        </authorList>
    </citation>
    <scope>NUCLEOTIDE SEQUENCE</scope>
</reference>
<keyword evidence="3" id="KW-0963">Cytoplasm</keyword>
<evidence type="ECO:0000256" key="6">
    <source>
        <dbReference type="ARBA" id="ARBA00023069"/>
    </source>
</evidence>
<dbReference type="Pfam" id="PF02493">
    <property type="entry name" value="MORN"/>
    <property type="match status" value="10"/>
</dbReference>
<evidence type="ECO:0000256" key="1">
    <source>
        <dbReference type="ARBA" id="ARBA00004230"/>
    </source>
</evidence>
<reference evidence="10" key="2">
    <citation type="submission" date="2021-01" db="UniProtKB">
        <authorList>
            <consortium name="EnsemblMetazoa"/>
        </authorList>
    </citation>
    <scope>IDENTIFICATION</scope>
</reference>
<dbReference type="Proteomes" id="UP000007110">
    <property type="component" value="Unassembled WGS sequence"/>
</dbReference>
<dbReference type="GeneID" id="592857"/>
<keyword evidence="6" id="KW-0969">Cilium</keyword>
<evidence type="ECO:0000256" key="9">
    <source>
        <dbReference type="SAM" id="MobiDB-lite"/>
    </source>
</evidence>
<evidence type="ECO:0000256" key="8">
    <source>
        <dbReference type="ARBA" id="ARBA00023273"/>
    </source>
</evidence>
<protein>
    <recommendedName>
        <fullName evidence="12">Radial spoke head 10 homolog B</fullName>
    </recommendedName>
</protein>
<comment type="subcellular location">
    <subcellularLocation>
        <location evidence="1">Cell projection</location>
        <location evidence="1">Cilium</location>
        <location evidence="1">Flagellum</location>
    </subcellularLocation>
    <subcellularLocation>
        <location evidence="2">Cytoplasm</location>
        <location evidence="2">Cytoskeleton</location>
        <location evidence="2">Cilium axoneme</location>
    </subcellularLocation>
</comment>
<feature type="region of interest" description="Disordered" evidence="9">
    <location>
        <begin position="861"/>
        <end position="911"/>
    </location>
</feature>
<dbReference type="PANTHER" id="PTHR46613">
    <property type="entry name" value="RADIAL SPOKE HEAD 10 HOMOLOG B-RELATED"/>
    <property type="match status" value="1"/>
</dbReference>
<dbReference type="SMART" id="SM00698">
    <property type="entry name" value="MORN"/>
    <property type="match status" value="9"/>
</dbReference>
<feature type="compositionally biased region" description="Basic and acidic residues" evidence="9">
    <location>
        <begin position="863"/>
        <end position="872"/>
    </location>
</feature>
<evidence type="ECO:0000256" key="3">
    <source>
        <dbReference type="ARBA" id="ARBA00022490"/>
    </source>
</evidence>
<dbReference type="PANTHER" id="PTHR46613:SF1">
    <property type="entry name" value="RADIAL SPOKE HEAD 10 HOMOLOG B-RELATED"/>
    <property type="match status" value="1"/>
</dbReference>
<keyword evidence="7" id="KW-0206">Cytoskeleton</keyword>
<evidence type="ECO:0000256" key="2">
    <source>
        <dbReference type="ARBA" id="ARBA00004430"/>
    </source>
</evidence>
<keyword evidence="4" id="KW-0677">Repeat</keyword>
<evidence type="ECO:0000256" key="5">
    <source>
        <dbReference type="ARBA" id="ARBA00022846"/>
    </source>
</evidence>
<organism evidence="10 11">
    <name type="scientific">Strongylocentrotus purpuratus</name>
    <name type="common">Purple sea urchin</name>
    <dbReference type="NCBI Taxonomy" id="7668"/>
    <lineage>
        <taxon>Eukaryota</taxon>
        <taxon>Metazoa</taxon>
        <taxon>Echinodermata</taxon>
        <taxon>Eleutherozoa</taxon>
        <taxon>Echinozoa</taxon>
        <taxon>Echinoidea</taxon>
        <taxon>Euechinoidea</taxon>
        <taxon>Echinacea</taxon>
        <taxon>Camarodonta</taxon>
        <taxon>Echinidea</taxon>
        <taxon>Strongylocentrotidae</taxon>
        <taxon>Strongylocentrotus</taxon>
    </lineage>
</organism>
<dbReference type="KEGG" id="spu:592857"/>
<dbReference type="OrthoDB" id="294378at2759"/>
<dbReference type="AlphaFoldDB" id="A0A7M7NM13"/>
<evidence type="ECO:0000313" key="10">
    <source>
        <dbReference type="EnsemblMetazoa" id="XP_030838630"/>
    </source>
</evidence>